<name>A0AAD4JH72_PERFH</name>
<evidence type="ECO:0000313" key="3">
    <source>
        <dbReference type="EMBL" id="KAH6833058.1"/>
    </source>
</evidence>
<dbReference type="FunFam" id="3.30.70.100:FF:000040">
    <property type="entry name" value="Stress-response A/B barrel domain-containing protein HS1"/>
    <property type="match status" value="1"/>
</dbReference>
<dbReference type="PROSITE" id="PS51502">
    <property type="entry name" value="S_R_A_B_BARREL"/>
    <property type="match status" value="1"/>
</dbReference>
<evidence type="ECO:0000313" key="4">
    <source>
        <dbReference type="Proteomes" id="UP001190926"/>
    </source>
</evidence>
<accession>A0AAD4JH72</accession>
<dbReference type="PANTHER" id="PTHR33178:SF10">
    <property type="entry name" value="STRESS-RESPONSE A_B BARREL DOMAIN-CONTAINING PROTEIN"/>
    <property type="match status" value="1"/>
</dbReference>
<organism evidence="3 4">
    <name type="scientific">Perilla frutescens var. hirtella</name>
    <name type="common">Perilla citriodora</name>
    <name type="synonym">Perilla setoyensis</name>
    <dbReference type="NCBI Taxonomy" id="608512"/>
    <lineage>
        <taxon>Eukaryota</taxon>
        <taxon>Viridiplantae</taxon>
        <taxon>Streptophyta</taxon>
        <taxon>Embryophyta</taxon>
        <taxon>Tracheophyta</taxon>
        <taxon>Spermatophyta</taxon>
        <taxon>Magnoliopsida</taxon>
        <taxon>eudicotyledons</taxon>
        <taxon>Gunneridae</taxon>
        <taxon>Pentapetalae</taxon>
        <taxon>asterids</taxon>
        <taxon>lamiids</taxon>
        <taxon>Lamiales</taxon>
        <taxon>Lamiaceae</taxon>
        <taxon>Nepetoideae</taxon>
        <taxon>Elsholtzieae</taxon>
        <taxon>Perilla</taxon>
    </lineage>
</organism>
<dbReference type="InterPro" id="IPR011008">
    <property type="entry name" value="Dimeric_a/b-barrel"/>
</dbReference>
<dbReference type="InterPro" id="IPR013097">
    <property type="entry name" value="Dabb"/>
</dbReference>
<dbReference type="InterPro" id="IPR044662">
    <property type="entry name" value="HS1/DABB1-like"/>
</dbReference>
<keyword evidence="4" id="KW-1185">Reference proteome</keyword>
<dbReference type="Pfam" id="PF07876">
    <property type="entry name" value="Dabb"/>
    <property type="match status" value="1"/>
</dbReference>
<proteinExistence type="predicted"/>
<dbReference type="EMBL" id="SDAM02000060">
    <property type="protein sequence ID" value="KAH6833058.1"/>
    <property type="molecule type" value="Genomic_DNA"/>
</dbReference>
<comment type="caution">
    <text evidence="3">The sequence shown here is derived from an EMBL/GenBank/DDBJ whole genome shotgun (WGS) entry which is preliminary data.</text>
</comment>
<sequence>MEESNGEVKHLLLAKFNDGLTEEQIEDYIKQYANLVNLVPSMKSFRWGKDVSIENLQQGFTHVFESTFESTQGIADYIVHPDHVKYANMLLPQLEKVLIVDFKPTKVQL</sequence>
<reference evidence="3 4" key="1">
    <citation type="journal article" date="2021" name="Nat. Commun.">
        <title>Incipient diploidization of the medicinal plant Perilla within 10,000 years.</title>
        <authorList>
            <person name="Zhang Y."/>
            <person name="Shen Q."/>
            <person name="Leng L."/>
            <person name="Zhang D."/>
            <person name="Chen S."/>
            <person name="Shi Y."/>
            <person name="Ning Z."/>
            <person name="Chen S."/>
        </authorList>
    </citation>
    <scope>NUCLEOTIDE SEQUENCE [LARGE SCALE GENOMIC DNA]</scope>
    <source>
        <strain evidence="4">cv. PC099</strain>
    </source>
</reference>
<evidence type="ECO:0000256" key="1">
    <source>
        <dbReference type="ARBA" id="ARBA00011738"/>
    </source>
</evidence>
<dbReference type="PANTHER" id="PTHR33178">
    <property type="match status" value="1"/>
</dbReference>
<dbReference type="SUPFAM" id="SSF54909">
    <property type="entry name" value="Dimeric alpha+beta barrel"/>
    <property type="match status" value="1"/>
</dbReference>
<comment type="subunit">
    <text evidence="1">Homodimer.</text>
</comment>
<dbReference type="Proteomes" id="UP001190926">
    <property type="component" value="Unassembled WGS sequence"/>
</dbReference>
<evidence type="ECO:0000259" key="2">
    <source>
        <dbReference type="PROSITE" id="PS51502"/>
    </source>
</evidence>
<dbReference type="SMART" id="SM00886">
    <property type="entry name" value="Dabb"/>
    <property type="match status" value="1"/>
</dbReference>
<gene>
    <name evidence="3" type="ORF">C2S53_005006</name>
</gene>
<dbReference type="GO" id="GO:0009865">
    <property type="term" value="P:pollen tube adhesion"/>
    <property type="evidence" value="ECO:0007669"/>
    <property type="project" value="TreeGrafter"/>
</dbReference>
<feature type="domain" description="Stress-response A/B barrel" evidence="2">
    <location>
        <begin position="8"/>
        <end position="102"/>
    </location>
</feature>
<protein>
    <submittedName>
        <fullName evidence="3">Heat stable protein 1</fullName>
    </submittedName>
</protein>
<dbReference type="Gene3D" id="3.30.70.100">
    <property type="match status" value="1"/>
</dbReference>
<dbReference type="AlphaFoldDB" id="A0AAD4JH72"/>